<protein>
    <submittedName>
        <fullName evidence="9">Splicing factor</fullName>
    </submittedName>
</protein>
<organism evidence="9">
    <name type="scientific">Dermatophagoides farinae</name>
    <name type="common">American house dust mite</name>
    <dbReference type="NCBI Taxonomy" id="6954"/>
    <lineage>
        <taxon>Eukaryota</taxon>
        <taxon>Metazoa</taxon>
        <taxon>Ecdysozoa</taxon>
        <taxon>Arthropoda</taxon>
        <taxon>Chelicerata</taxon>
        <taxon>Arachnida</taxon>
        <taxon>Acari</taxon>
        <taxon>Acariformes</taxon>
        <taxon>Sarcoptiformes</taxon>
        <taxon>Astigmata</taxon>
        <taxon>Psoroptidia</taxon>
        <taxon>Analgoidea</taxon>
        <taxon>Pyroglyphidae</taxon>
        <taxon>Dermatophagoidinae</taxon>
        <taxon>Dermatophagoides</taxon>
    </lineage>
</organism>
<feature type="domain" description="SURP motif" evidence="8">
    <location>
        <begin position="369"/>
        <end position="409"/>
    </location>
</feature>
<evidence type="ECO:0000256" key="1">
    <source>
        <dbReference type="ARBA" id="ARBA00022664"/>
    </source>
</evidence>
<name>A0A9D4NT65_DERFA</name>
<comment type="caution">
    <text evidence="9">The sequence shown here is derived from an EMBL/GenBank/DDBJ whole genome shotgun (WGS) entry which is preliminary data.</text>
</comment>
<evidence type="ECO:0000259" key="8">
    <source>
        <dbReference type="PROSITE" id="PS50128"/>
    </source>
</evidence>
<evidence type="ECO:0000256" key="7">
    <source>
        <dbReference type="SAM" id="MobiDB-lite"/>
    </source>
</evidence>
<keyword evidence="6" id="KW-0508">mRNA splicing</keyword>
<feature type="compositionally biased region" description="Acidic residues" evidence="7">
    <location>
        <begin position="155"/>
        <end position="164"/>
    </location>
</feature>
<proteinExistence type="predicted"/>
<dbReference type="PANTHER" id="PTHR13161">
    <property type="entry name" value="SPLICING FACTOR SUPPRESSOR OF WHITE APRICOT"/>
    <property type="match status" value="1"/>
</dbReference>
<evidence type="ECO:0000256" key="4">
    <source>
        <dbReference type="ARBA" id="ARBA00023015"/>
    </source>
</evidence>
<gene>
    <name evidence="9" type="ORF">HUG17_8741</name>
</gene>
<feature type="compositionally biased region" description="Acidic residues" evidence="7">
    <location>
        <begin position="261"/>
        <end position="270"/>
    </location>
</feature>
<keyword evidence="3" id="KW-0694">RNA-binding</keyword>
<dbReference type="Gene3D" id="1.10.10.790">
    <property type="entry name" value="Surp module"/>
    <property type="match status" value="2"/>
</dbReference>
<evidence type="ECO:0000256" key="6">
    <source>
        <dbReference type="ARBA" id="ARBA00023187"/>
    </source>
</evidence>
<dbReference type="GO" id="GO:0003723">
    <property type="term" value="F:RNA binding"/>
    <property type="evidence" value="ECO:0007669"/>
    <property type="project" value="UniProtKB-KW"/>
</dbReference>
<evidence type="ECO:0000313" key="9">
    <source>
        <dbReference type="EMBL" id="KAH7637637.1"/>
    </source>
</evidence>
<dbReference type="Pfam" id="PF01805">
    <property type="entry name" value="Surp"/>
    <property type="match status" value="2"/>
</dbReference>
<dbReference type="SMART" id="SM01141">
    <property type="entry name" value="DRY_EERY"/>
    <property type="match status" value="1"/>
</dbReference>
<evidence type="ECO:0000256" key="5">
    <source>
        <dbReference type="ARBA" id="ARBA00023163"/>
    </source>
</evidence>
<feature type="compositionally biased region" description="Basic and acidic residues" evidence="7">
    <location>
        <begin position="610"/>
        <end position="630"/>
    </location>
</feature>
<dbReference type="InterPro" id="IPR040397">
    <property type="entry name" value="SWAP"/>
</dbReference>
<feature type="compositionally biased region" description="Basic and acidic residues" evidence="7">
    <location>
        <begin position="240"/>
        <end position="260"/>
    </location>
</feature>
<dbReference type="GO" id="GO:0000395">
    <property type="term" value="P:mRNA 5'-splice site recognition"/>
    <property type="evidence" value="ECO:0007669"/>
    <property type="project" value="TreeGrafter"/>
</dbReference>
<accession>A0A9D4NT65</accession>
<dbReference type="InterPro" id="IPR019147">
    <property type="entry name" value="SWAP_N_domain"/>
</dbReference>
<dbReference type="SMART" id="SM00648">
    <property type="entry name" value="SWAP"/>
    <property type="match status" value="2"/>
</dbReference>
<feature type="region of interest" description="Disordered" evidence="7">
    <location>
        <begin position="320"/>
        <end position="360"/>
    </location>
</feature>
<feature type="compositionally biased region" description="Basic and acidic residues" evidence="7">
    <location>
        <begin position="486"/>
        <end position="504"/>
    </location>
</feature>
<feature type="region of interest" description="Disordered" evidence="7">
    <location>
        <begin position="559"/>
        <end position="645"/>
    </location>
</feature>
<reference evidence="9" key="1">
    <citation type="submission" date="2020-06" db="EMBL/GenBank/DDBJ databases">
        <authorList>
            <person name="Ji K."/>
            <person name="Li J."/>
        </authorList>
    </citation>
    <scope>NUCLEOTIDE SEQUENCE</scope>
    <source>
        <strain evidence="9">JKM2019</strain>
        <tissue evidence="9">Whole body</tissue>
    </source>
</reference>
<dbReference type="PANTHER" id="PTHR13161:SF15">
    <property type="entry name" value="SPLICING FACTOR, SUPPRESSOR OF WHITE-APRICOT HOMOLOG"/>
    <property type="match status" value="1"/>
</dbReference>
<keyword evidence="5" id="KW-0804">Transcription</keyword>
<feature type="domain" description="SURP motif" evidence="8">
    <location>
        <begin position="187"/>
        <end position="229"/>
    </location>
</feature>
<dbReference type="SUPFAM" id="SSF109905">
    <property type="entry name" value="Surp module (SWAP domain)"/>
    <property type="match status" value="2"/>
</dbReference>
<evidence type="ECO:0000256" key="3">
    <source>
        <dbReference type="ARBA" id="ARBA00022884"/>
    </source>
</evidence>
<dbReference type="Proteomes" id="UP000828236">
    <property type="component" value="Unassembled WGS sequence"/>
</dbReference>
<feature type="compositionally biased region" description="Acidic residues" evidence="7">
    <location>
        <begin position="476"/>
        <end position="485"/>
    </location>
</feature>
<dbReference type="InterPro" id="IPR000061">
    <property type="entry name" value="Surp"/>
</dbReference>
<sequence>MQNGINQWKRSKHKALNGGQDDETTLFVFGYQCKLYRDDEKARWINNGRHLIPWMGDHNVLIDRYDARGYLHDLSDLNHRQTLKSIDDDNDNDEKFELELNRERFRDLCDADQMDDKVTNKEMSGDYSNVGYSYDSNVLTDNSGGGGGGRGDEDGKPDDDDDDYQIPIGLIIPDNMQLPSNMKLHQIIAKTASFVSTQGLQMEILLKTKQASNSNFEFLSIDSRLHPYYKHLLSEMKSGRYRFNDDSPKQSKLNDDNHQDESDDDDDDDGDYLHPSLLSKKTSQTIEKVEIPSLFMKNNNSEQELAYSKLVKNFKDKFGDDIEPAEEKPKTESTEIPTIKDAGSSSSSSNNNQSSPMLIPKPSADIKLIIDKLAEHVAQNGENFETSIRELNNPKFDFLNNGHRFNAYYVQQKIHFIARHKQKERMEKLQKSRLEKSSPSSSVTFSMTGTRKEDSKKSRLVVITDDRVRKNLTAEPNDDGVDNDGDNNHSDDDGDHHHGEESKPVAKNLSAQEKRLQEFRKRKAQEFLKFLRNQNRLANDPVTFGPNLPPVDNVELSPTIERVTSPPLQPLYDSSDSADDQQDDRNQVVDTPIVKTDRSPSKNYDPIIIDDYRSPPKRYRGSDDDHDFDKHQRRKRLRSRSTSSERRHRLSSMISFVYVFKICILSARNF</sequence>
<keyword evidence="1" id="KW-0507">mRNA processing</keyword>
<keyword evidence="4" id="KW-0805">Transcription regulation</keyword>
<dbReference type="EMBL" id="SDOV01000008">
    <property type="protein sequence ID" value="KAH7637637.1"/>
    <property type="molecule type" value="Genomic_DNA"/>
</dbReference>
<feature type="compositionally biased region" description="Low complexity" evidence="7">
    <location>
        <begin position="344"/>
        <end position="355"/>
    </location>
</feature>
<feature type="compositionally biased region" description="Basic and acidic residues" evidence="7">
    <location>
        <begin position="424"/>
        <end position="436"/>
    </location>
</feature>
<dbReference type="InterPro" id="IPR035967">
    <property type="entry name" value="SWAP/Surp_sf"/>
</dbReference>
<feature type="compositionally biased region" description="Basic and acidic residues" evidence="7">
    <location>
        <begin position="320"/>
        <end position="333"/>
    </location>
</feature>
<dbReference type="AlphaFoldDB" id="A0A9D4NT65"/>
<dbReference type="PROSITE" id="PS50128">
    <property type="entry name" value="SURP"/>
    <property type="match status" value="2"/>
</dbReference>
<reference evidence="9" key="2">
    <citation type="journal article" date="2021" name="World Allergy Organ. J.">
        <title>Chromosome-level assembly of Dermatophagoides farinae genome and transcriptome reveals two novel allergens Der f 37 and Der f 39.</title>
        <authorList>
            <person name="Chen J."/>
            <person name="Cai Z."/>
            <person name="Fan D."/>
            <person name="Hu J."/>
            <person name="Hou Y."/>
            <person name="He Y."/>
            <person name="Zhang Z."/>
            <person name="Zhao Z."/>
            <person name="Gao P."/>
            <person name="Hu W."/>
            <person name="Sun J."/>
            <person name="Li J."/>
            <person name="Ji K."/>
        </authorList>
    </citation>
    <scope>NUCLEOTIDE SEQUENCE</scope>
    <source>
        <strain evidence="9">JKM2019</strain>
    </source>
</reference>
<dbReference type="Pfam" id="PF09750">
    <property type="entry name" value="DRY_EERY"/>
    <property type="match status" value="1"/>
</dbReference>
<keyword evidence="2" id="KW-0677">Repeat</keyword>
<feature type="region of interest" description="Disordered" evidence="7">
    <location>
        <begin position="138"/>
        <end position="165"/>
    </location>
</feature>
<feature type="region of interest" description="Disordered" evidence="7">
    <location>
        <begin position="240"/>
        <end position="279"/>
    </location>
</feature>
<evidence type="ECO:0000256" key="2">
    <source>
        <dbReference type="ARBA" id="ARBA00022737"/>
    </source>
</evidence>
<feature type="region of interest" description="Disordered" evidence="7">
    <location>
        <begin position="421"/>
        <end position="508"/>
    </location>
</feature>